<protein>
    <submittedName>
        <fullName evidence="2">Uncharacterized protein</fullName>
    </submittedName>
</protein>
<keyword evidence="3" id="KW-1185">Reference proteome</keyword>
<feature type="transmembrane region" description="Helical" evidence="1">
    <location>
        <begin position="666"/>
        <end position="684"/>
    </location>
</feature>
<keyword evidence="1" id="KW-0812">Transmembrane</keyword>
<name>A0ABT8LA94_9BACT</name>
<comment type="caution">
    <text evidence="2">The sequence shown here is derived from an EMBL/GenBank/DDBJ whole genome shotgun (WGS) entry which is preliminary data.</text>
</comment>
<keyword evidence="1" id="KW-0472">Membrane</keyword>
<gene>
    <name evidence="2" type="ORF">QQ020_21555</name>
</gene>
<dbReference type="EMBL" id="JAUJEB010000005">
    <property type="protein sequence ID" value="MDN5214680.1"/>
    <property type="molecule type" value="Genomic_DNA"/>
</dbReference>
<organism evidence="2 3">
    <name type="scientific">Agaribacillus aureus</name>
    <dbReference type="NCBI Taxonomy" id="3051825"/>
    <lineage>
        <taxon>Bacteria</taxon>
        <taxon>Pseudomonadati</taxon>
        <taxon>Bacteroidota</taxon>
        <taxon>Cytophagia</taxon>
        <taxon>Cytophagales</taxon>
        <taxon>Splendidivirgaceae</taxon>
        <taxon>Agaribacillus</taxon>
    </lineage>
</organism>
<proteinExistence type="predicted"/>
<keyword evidence="1" id="KW-1133">Transmembrane helix</keyword>
<accession>A0ABT8LA94</accession>
<evidence type="ECO:0000313" key="3">
    <source>
        <dbReference type="Proteomes" id="UP001172083"/>
    </source>
</evidence>
<evidence type="ECO:0000313" key="2">
    <source>
        <dbReference type="EMBL" id="MDN5214680.1"/>
    </source>
</evidence>
<dbReference type="RefSeq" id="WP_346760019.1">
    <property type="nucleotide sequence ID" value="NZ_JAUJEB010000005.1"/>
</dbReference>
<reference evidence="2" key="1">
    <citation type="submission" date="2023-06" db="EMBL/GenBank/DDBJ databases">
        <title>Genomic of Agaribacillus aureum.</title>
        <authorList>
            <person name="Wang G."/>
        </authorList>
    </citation>
    <scope>NUCLEOTIDE SEQUENCE</scope>
    <source>
        <strain evidence="2">BMA12</strain>
    </source>
</reference>
<dbReference type="Proteomes" id="UP001172083">
    <property type="component" value="Unassembled WGS sequence"/>
</dbReference>
<evidence type="ECO:0000256" key="1">
    <source>
        <dbReference type="SAM" id="Phobius"/>
    </source>
</evidence>
<sequence>MDIIAHRNVIDSALKMSHKKNDIFLLQRASRKLSKRIMSIRIICKEVSIDRPDIEKERNNDNCGTCIEDLSFFFESSDSTALNFQSQDIKNRIINDFKDCFESFTKCPDFSDNVIHLVHKINTNVQTKYYRDHPDSLGIIIKKLIDTTQVTNIIRDKIFEVVTEVLKEVIDSDQFWNEYLDDLEKNGDSDKIKSLLNRFLKWQSIQTANSVAIRLPQNSDGEVYLEDLEKFIDLVRDEIMIRNIFSSLSSKYITNGRKPLIDQFLGDGKLQRSKSDLKNLTEYLHQIANSNDPIRVKCRPLKRNNKAINSEYVKKVKMLNPVICDSWGSQNDTIKTYVKRDKKQSTQNAILISGSYEVNGHTLAMNLDLSDSTDRLVLGSYNVKLNLKDSTEKFKTSLTEKVKSIRNQFLNDIKKYKEFEKLMNENIDKFLDINKFKTYLLYGISMKVKSKPSKDGWLLANGIHIAEPFVENLSDSGYNFSEFKNILSDKLKINQRNIGLTYKDSGKPNPLSISISGELISNKQLNLKMVRSGTTALTLEFQFTYGYNSDNKEEIEYIAELAIGALKNYSRSHFRQISERDKDDIRGMLVEKKDKIHFANGLTSLFFAGTAQYALAPKMHLEKPWESYLPASIFAIAELSLLVGAVRQDSNAINNLNDKSLEKRNTRLLMAGGVAVISTVCALLKIRRHNKSIKSNRK</sequence>